<dbReference type="STRING" id="767434.Fraau_3106"/>
<gene>
    <name evidence="5" type="ordered locus">Fraau_3106</name>
</gene>
<dbReference type="eggNOG" id="COG1846">
    <property type="taxonomic scope" value="Bacteria"/>
</dbReference>
<dbReference type="PANTHER" id="PTHR42756">
    <property type="entry name" value="TRANSCRIPTIONAL REGULATOR, MARR"/>
    <property type="match status" value="1"/>
</dbReference>
<feature type="domain" description="HTH marR-type" evidence="4">
    <location>
        <begin position="24"/>
        <end position="158"/>
    </location>
</feature>
<dbReference type="Pfam" id="PF12802">
    <property type="entry name" value="MarR_2"/>
    <property type="match status" value="1"/>
</dbReference>
<sequence>MNLQSVEQRLALTEARFPAFPRERASVVRLTRVLHKSLHDGANAILRDFGLTNPEYNILAMMFGTPDYAMFPSELGDAIGEKSANITRLANGLVGKGLIEREVDAHDRRKVLLHLTEHGKRSIREILPKVCVLLDRFTETLDAAEIRQFEHLLKKLLAGF</sequence>
<dbReference type="InterPro" id="IPR036388">
    <property type="entry name" value="WH-like_DNA-bd_sf"/>
</dbReference>
<organism evidence="5 6">
    <name type="scientific">Frateuria aurantia (strain ATCC 33424 / DSM 6220 / KCTC 2777 / LMG 1558 / NBRC 3245 / NCIMB 13370)</name>
    <name type="common">Acetobacter aurantius</name>
    <dbReference type="NCBI Taxonomy" id="767434"/>
    <lineage>
        <taxon>Bacteria</taxon>
        <taxon>Pseudomonadati</taxon>
        <taxon>Pseudomonadota</taxon>
        <taxon>Gammaproteobacteria</taxon>
        <taxon>Lysobacterales</taxon>
        <taxon>Rhodanobacteraceae</taxon>
        <taxon>Frateuria</taxon>
    </lineage>
</organism>
<dbReference type="PRINTS" id="PR00598">
    <property type="entry name" value="HTHMARR"/>
</dbReference>
<dbReference type="AlphaFoldDB" id="H8L0D8"/>
<keyword evidence="3" id="KW-0804">Transcription</keyword>
<evidence type="ECO:0000256" key="2">
    <source>
        <dbReference type="ARBA" id="ARBA00023125"/>
    </source>
</evidence>
<name>H8L0D8_FRAAD</name>
<evidence type="ECO:0000256" key="1">
    <source>
        <dbReference type="ARBA" id="ARBA00023015"/>
    </source>
</evidence>
<dbReference type="PROSITE" id="PS01117">
    <property type="entry name" value="HTH_MARR_1"/>
    <property type="match status" value="1"/>
</dbReference>
<dbReference type="GO" id="GO:0003700">
    <property type="term" value="F:DNA-binding transcription factor activity"/>
    <property type="evidence" value="ECO:0007669"/>
    <property type="project" value="InterPro"/>
</dbReference>
<reference evidence="5" key="1">
    <citation type="submission" date="2012-02" db="EMBL/GenBank/DDBJ databases">
        <title>The complete genome of Frateuria aurantia DSM 6220.</title>
        <authorList>
            <consortium name="US DOE Joint Genome Institute (JGI-PGF)"/>
            <person name="Lucas S."/>
            <person name="Copeland A."/>
            <person name="Lapidus A."/>
            <person name="Glavina del Rio T."/>
            <person name="Dalin E."/>
            <person name="Tice H."/>
            <person name="Bruce D."/>
            <person name="Goodwin L."/>
            <person name="Pitluck S."/>
            <person name="Peters L."/>
            <person name="Ovchinnikova G."/>
            <person name="Teshima H."/>
            <person name="Kyrpides N."/>
            <person name="Mavromatis K."/>
            <person name="Ivanova N."/>
            <person name="Brettin T."/>
            <person name="Detter J.C."/>
            <person name="Han C."/>
            <person name="Larimer F."/>
            <person name="Land M."/>
            <person name="Hauser L."/>
            <person name="Markowitz V."/>
            <person name="Cheng J.-F."/>
            <person name="Hugenholtz P."/>
            <person name="Woyke T."/>
            <person name="Wu D."/>
            <person name="Brambilla E."/>
            <person name="Klenk H.-P."/>
            <person name="Eisen J.A."/>
        </authorList>
    </citation>
    <scope>NUCLEOTIDE SEQUENCE</scope>
    <source>
        <strain evidence="5">DSM 6220</strain>
    </source>
</reference>
<keyword evidence="2" id="KW-0238">DNA-binding</keyword>
<evidence type="ECO:0000313" key="5">
    <source>
        <dbReference type="EMBL" id="AFC87433.1"/>
    </source>
</evidence>
<dbReference type="SUPFAM" id="SSF46785">
    <property type="entry name" value="Winged helix' DNA-binding domain"/>
    <property type="match status" value="1"/>
</dbReference>
<dbReference type="KEGG" id="fau:Fraau_3106"/>
<evidence type="ECO:0000256" key="3">
    <source>
        <dbReference type="ARBA" id="ARBA00023163"/>
    </source>
</evidence>
<dbReference type="Proteomes" id="UP000005234">
    <property type="component" value="Chromosome"/>
</dbReference>
<keyword evidence="1" id="KW-0805">Transcription regulation</keyword>
<dbReference type="RefSeq" id="WP_014404436.1">
    <property type="nucleotide sequence ID" value="NC_017033.1"/>
</dbReference>
<dbReference type="InterPro" id="IPR000835">
    <property type="entry name" value="HTH_MarR-typ"/>
</dbReference>
<evidence type="ECO:0000313" key="6">
    <source>
        <dbReference type="Proteomes" id="UP000005234"/>
    </source>
</evidence>
<accession>H8L0D8</accession>
<dbReference type="PANTHER" id="PTHR42756:SF1">
    <property type="entry name" value="TRANSCRIPTIONAL REPRESSOR OF EMRAB OPERON"/>
    <property type="match status" value="1"/>
</dbReference>
<dbReference type="GO" id="GO:0003677">
    <property type="term" value="F:DNA binding"/>
    <property type="evidence" value="ECO:0007669"/>
    <property type="project" value="UniProtKB-KW"/>
</dbReference>
<protein>
    <submittedName>
        <fullName evidence="5">Transcriptional regulator</fullName>
    </submittedName>
</protein>
<dbReference type="OrthoDB" id="8907575at2"/>
<dbReference type="SMART" id="SM00347">
    <property type="entry name" value="HTH_MARR"/>
    <property type="match status" value="1"/>
</dbReference>
<dbReference type="HOGENOM" id="CLU_083287_17_0_6"/>
<dbReference type="InterPro" id="IPR023187">
    <property type="entry name" value="Tscrpt_reg_MarR-type_CS"/>
</dbReference>
<dbReference type="PROSITE" id="PS50995">
    <property type="entry name" value="HTH_MARR_2"/>
    <property type="match status" value="1"/>
</dbReference>
<proteinExistence type="predicted"/>
<evidence type="ECO:0000259" key="4">
    <source>
        <dbReference type="PROSITE" id="PS50995"/>
    </source>
</evidence>
<dbReference type="Gene3D" id="1.10.10.10">
    <property type="entry name" value="Winged helix-like DNA-binding domain superfamily/Winged helix DNA-binding domain"/>
    <property type="match status" value="1"/>
</dbReference>
<dbReference type="InterPro" id="IPR036390">
    <property type="entry name" value="WH_DNA-bd_sf"/>
</dbReference>
<keyword evidence="6" id="KW-1185">Reference proteome</keyword>
<dbReference type="EMBL" id="CP003350">
    <property type="protein sequence ID" value="AFC87433.1"/>
    <property type="molecule type" value="Genomic_DNA"/>
</dbReference>